<organism evidence="2">
    <name type="scientific">Ganoderma boninense</name>
    <dbReference type="NCBI Taxonomy" id="34458"/>
    <lineage>
        <taxon>Eukaryota</taxon>
        <taxon>Fungi</taxon>
        <taxon>Dikarya</taxon>
        <taxon>Basidiomycota</taxon>
        <taxon>Agaricomycotina</taxon>
        <taxon>Agaricomycetes</taxon>
        <taxon>Polyporales</taxon>
        <taxon>Polyporaceae</taxon>
        <taxon>Ganoderma</taxon>
    </lineage>
</organism>
<dbReference type="EMBL" id="LR730017">
    <property type="protein sequence ID" value="VWP02207.1"/>
    <property type="molecule type" value="Genomic_DNA"/>
</dbReference>
<dbReference type="Gene3D" id="3.40.50.1240">
    <property type="entry name" value="Phosphoglycerate mutase-like"/>
    <property type="match status" value="1"/>
</dbReference>
<dbReference type="CDD" id="cd07061">
    <property type="entry name" value="HP_HAP_like"/>
    <property type="match status" value="1"/>
</dbReference>
<proteinExistence type="predicted"/>
<dbReference type="SUPFAM" id="SSF53254">
    <property type="entry name" value="Phosphoglycerate mutase-like"/>
    <property type="match status" value="1"/>
</dbReference>
<dbReference type="InterPro" id="IPR000560">
    <property type="entry name" value="His_Pase_clade-2"/>
</dbReference>
<dbReference type="InterPro" id="IPR029033">
    <property type="entry name" value="His_PPase_superfam"/>
</dbReference>
<dbReference type="GO" id="GO:0003993">
    <property type="term" value="F:acid phosphatase activity"/>
    <property type="evidence" value="ECO:0007669"/>
    <property type="project" value="TreeGrafter"/>
</dbReference>
<dbReference type="AlphaFoldDB" id="A0A5K1K6V5"/>
<sequence length="192" mass="21201">MYQYDLQADNLTPFGAAQTYESGKLTFERFRHLVDDDNIPYGNALAVVQGIGYVNELLAWLTGMPVRDHTTYNAAFAFRLGHTLYADFTHENLMVPVVAALGLFNVSRPLDPGVRPGYLSHMGVGRGRSAEEGEEEGQWWIASQMVPFSARMVTERLACERDGSRAAGVDVRVLVNDAVQPLGFCGTGEREV</sequence>
<dbReference type="PANTHER" id="PTHR20963:SF18">
    <property type="entry name" value="ACID PHOSPHATASE PHO11-RELATED"/>
    <property type="match status" value="1"/>
</dbReference>
<name>A0A5K1K6V5_9APHY</name>
<gene>
    <name evidence="2" type="primary">A4VTH6</name>
</gene>
<reference evidence="2" key="1">
    <citation type="submission" date="2019-10" db="EMBL/GenBank/DDBJ databases">
        <authorList>
            <person name="Nor Muhammad N."/>
        </authorList>
    </citation>
    <scope>NUCLEOTIDE SEQUENCE</scope>
</reference>
<dbReference type="Pfam" id="PF00328">
    <property type="entry name" value="His_Phos_2"/>
    <property type="match status" value="1"/>
</dbReference>
<accession>A0A5K1K6V5</accession>
<keyword evidence="1" id="KW-0378">Hydrolase</keyword>
<evidence type="ECO:0000256" key="1">
    <source>
        <dbReference type="ARBA" id="ARBA00022801"/>
    </source>
</evidence>
<dbReference type="PANTHER" id="PTHR20963">
    <property type="entry name" value="MULTIPLE INOSITOL POLYPHOSPHATE PHOSPHATASE-RELATED"/>
    <property type="match status" value="1"/>
</dbReference>
<evidence type="ECO:0000313" key="2">
    <source>
        <dbReference type="EMBL" id="VWP02207.1"/>
    </source>
</evidence>
<protein>
    <submittedName>
        <fullName evidence="2">Beta-galactosidase</fullName>
    </submittedName>
</protein>